<feature type="chain" id="PRO_5012669621" evidence="3">
    <location>
        <begin position="18"/>
        <end position="354"/>
    </location>
</feature>
<dbReference type="Proteomes" id="UP000202922">
    <property type="component" value="Unassembled WGS sequence"/>
</dbReference>
<dbReference type="RefSeq" id="WP_093967774.1">
    <property type="nucleotide sequence ID" value="NZ_FXYE01000002.1"/>
</dbReference>
<protein>
    <submittedName>
        <fullName evidence="5">Efflux pump periplasmic linker BepF</fullName>
    </submittedName>
</protein>
<sequence>MRTVLALLTLLATPVFAEESATPVETAPRPVVSEQVNTQTGERTTYVGSVAARVETDLAFPLIGTIAERGAELGDIVKAGDLLAQLSPEDLDSDVRAAEAGVTVATAQLRSAKDADERARALEQRGVGSAVQTEDTERALAAATARLEQANSTLARAQEMRSFADLTAPQDGIITQVYAEAGVTLAAGEPVLSLAATDGREIVIDLTEQDSAAMDIGATFDVWLVARSDIRSQATLTRIDPVAERSTRTRRLHLTLEEPADGFLLGSLAWAAPVDGAEAGISIPLAAVVDPQGAPHVWVVDRSTNTVARTKVVLGEQFGARVRVTDGLTAGDEVITRGINSIEDGQRVGPRVSQ</sequence>
<dbReference type="Gene3D" id="1.10.287.470">
    <property type="entry name" value="Helix hairpin bin"/>
    <property type="match status" value="1"/>
</dbReference>
<dbReference type="GO" id="GO:0015562">
    <property type="term" value="F:efflux transmembrane transporter activity"/>
    <property type="evidence" value="ECO:0007669"/>
    <property type="project" value="TreeGrafter"/>
</dbReference>
<evidence type="ECO:0000256" key="2">
    <source>
        <dbReference type="SAM" id="Coils"/>
    </source>
</evidence>
<proteinExistence type="inferred from homology"/>
<dbReference type="Pfam" id="PF25989">
    <property type="entry name" value="YknX_C"/>
    <property type="match status" value="1"/>
</dbReference>
<evidence type="ECO:0000256" key="1">
    <source>
        <dbReference type="ARBA" id="ARBA00009477"/>
    </source>
</evidence>
<dbReference type="Gene3D" id="2.40.30.170">
    <property type="match status" value="1"/>
</dbReference>
<accession>A0A238KRY9</accession>
<name>A0A238KRY9_9RHOB</name>
<dbReference type="PANTHER" id="PTHR30469:SF15">
    <property type="entry name" value="HLYD FAMILY OF SECRETION PROTEINS"/>
    <property type="match status" value="1"/>
</dbReference>
<evidence type="ECO:0000313" key="5">
    <source>
        <dbReference type="EMBL" id="SMX44892.1"/>
    </source>
</evidence>
<dbReference type="Gene3D" id="2.40.50.100">
    <property type="match status" value="1"/>
</dbReference>
<keyword evidence="3" id="KW-0732">Signal</keyword>
<dbReference type="InterPro" id="IPR006143">
    <property type="entry name" value="RND_pump_MFP"/>
</dbReference>
<keyword evidence="2" id="KW-0175">Coiled coil</keyword>
<dbReference type="InterPro" id="IPR058637">
    <property type="entry name" value="YknX-like_C"/>
</dbReference>
<dbReference type="OrthoDB" id="9813967at2"/>
<keyword evidence="6" id="KW-1185">Reference proteome</keyword>
<dbReference type="EMBL" id="FXYE01000002">
    <property type="protein sequence ID" value="SMX44892.1"/>
    <property type="molecule type" value="Genomic_DNA"/>
</dbReference>
<dbReference type="SUPFAM" id="SSF111369">
    <property type="entry name" value="HlyD-like secretion proteins"/>
    <property type="match status" value="1"/>
</dbReference>
<dbReference type="AlphaFoldDB" id="A0A238KRY9"/>
<evidence type="ECO:0000256" key="3">
    <source>
        <dbReference type="SAM" id="SignalP"/>
    </source>
</evidence>
<dbReference type="PANTHER" id="PTHR30469">
    <property type="entry name" value="MULTIDRUG RESISTANCE PROTEIN MDTA"/>
    <property type="match status" value="1"/>
</dbReference>
<comment type="similarity">
    <text evidence="1">Belongs to the membrane fusion protein (MFP) (TC 8.A.1) family.</text>
</comment>
<feature type="domain" description="YknX-like C-terminal permuted SH3-like" evidence="4">
    <location>
        <begin position="281"/>
        <end position="348"/>
    </location>
</feature>
<reference evidence="6" key="1">
    <citation type="submission" date="2017-05" db="EMBL/GenBank/DDBJ databases">
        <authorList>
            <person name="Rodrigo-Torres L."/>
            <person name="Arahal R. D."/>
            <person name="Lucena T."/>
        </authorList>
    </citation>
    <scope>NUCLEOTIDE SEQUENCE [LARGE SCALE GENOMIC DNA]</scope>
    <source>
        <strain evidence="6">CECT 8621</strain>
    </source>
</reference>
<feature type="signal peptide" evidence="3">
    <location>
        <begin position="1"/>
        <end position="17"/>
    </location>
</feature>
<feature type="coiled-coil region" evidence="2">
    <location>
        <begin position="133"/>
        <end position="160"/>
    </location>
</feature>
<evidence type="ECO:0000259" key="4">
    <source>
        <dbReference type="Pfam" id="PF25989"/>
    </source>
</evidence>
<evidence type="ECO:0000313" key="6">
    <source>
        <dbReference type="Proteomes" id="UP000202922"/>
    </source>
</evidence>
<dbReference type="NCBIfam" id="TIGR01730">
    <property type="entry name" value="RND_mfp"/>
    <property type="match status" value="1"/>
</dbReference>
<dbReference type="GO" id="GO:1990281">
    <property type="term" value="C:efflux pump complex"/>
    <property type="evidence" value="ECO:0007669"/>
    <property type="project" value="TreeGrafter"/>
</dbReference>
<organism evidence="5 6">
    <name type="scientific">Actibacterium lipolyticum</name>
    <dbReference type="NCBI Taxonomy" id="1524263"/>
    <lineage>
        <taxon>Bacteria</taxon>
        <taxon>Pseudomonadati</taxon>
        <taxon>Pseudomonadota</taxon>
        <taxon>Alphaproteobacteria</taxon>
        <taxon>Rhodobacterales</taxon>
        <taxon>Roseobacteraceae</taxon>
        <taxon>Actibacterium</taxon>
    </lineage>
</organism>
<gene>
    <name evidence="5" type="primary">bepF</name>
    <name evidence="5" type="ORF">COL8621_02659</name>
</gene>
<dbReference type="Gene3D" id="2.40.420.20">
    <property type="match status" value="1"/>
</dbReference>